<dbReference type="InterPro" id="IPR043502">
    <property type="entry name" value="DNA/RNA_pol_sf"/>
</dbReference>
<dbReference type="Proteomes" id="UP000440732">
    <property type="component" value="Unassembled WGS sequence"/>
</dbReference>
<dbReference type="SUPFAM" id="SSF56672">
    <property type="entry name" value="DNA/RNA polymerases"/>
    <property type="match status" value="1"/>
</dbReference>
<feature type="domain" description="Reverse transcriptase RNase H-like" evidence="7">
    <location>
        <begin position="3"/>
        <end position="50"/>
    </location>
</feature>
<reference evidence="12 13" key="1">
    <citation type="submission" date="2018-08" db="EMBL/GenBank/DDBJ databases">
        <title>Genomic investigation of the strawberry pathogen Phytophthora fragariae indicates pathogenicity is determined by transcriptional variation in three key races.</title>
        <authorList>
            <person name="Adams T.M."/>
            <person name="Armitage A.D."/>
            <person name="Sobczyk M.K."/>
            <person name="Bates H.J."/>
            <person name="Dunwell J.M."/>
            <person name="Nellist C.F."/>
            <person name="Harrison R.J."/>
        </authorList>
    </citation>
    <scope>NUCLEOTIDE SEQUENCE [LARGE SCALE GENOMIC DNA]</scope>
    <source>
        <strain evidence="10 15">BC-23</strain>
        <strain evidence="11 12">NOV-27</strain>
        <strain evidence="9 13">NOV-5</strain>
        <strain evidence="8 14">SCRP245</strain>
    </source>
</reference>
<protein>
    <recommendedName>
        <fullName evidence="7">Reverse transcriptase RNase H-like domain-containing protein</fullName>
    </recommendedName>
</protein>
<evidence type="ECO:0000313" key="11">
    <source>
        <dbReference type="EMBL" id="KAE9190484.1"/>
    </source>
</evidence>
<dbReference type="Pfam" id="PF17917">
    <property type="entry name" value="RT_RNaseH"/>
    <property type="match status" value="1"/>
</dbReference>
<dbReference type="Proteomes" id="UP000433483">
    <property type="component" value="Unassembled WGS sequence"/>
</dbReference>
<evidence type="ECO:0000256" key="4">
    <source>
        <dbReference type="ARBA" id="ARBA00022759"/>
    </source>
</evidence>
<evidence type="ECO:0000259" key="7">
    <source>
        <dbReference type="Pfam" id="PF17917"/>
    </source>
</evidence>
<dbReference type="EMBL" id="QXFW01001419">
    <property type="protein sequence ID" value="KAE8991093.1"/>
    <property type="molecule type" value="Genomic_DNA"/>
</dbReference>
<evidence type="ECO:0000313" key="13">
    <source>
        <dbReference type="Proteomes" id="UP000440732"/>
    </source>
</evidence>
<evidence type="ECO:0000256" key="1">
    <source>
        <dbReference type="ARBA" id="ARBA00022679"/>
    </source>
</evidence>
<dbReference type="InterPro" id="IPR041373">
    <property type="entry name" value="RT_RNaseH"/>
</dbReference>
<evidence type="ECO:0000313" key="9">
    <source>
        <dbReference type="EMBL" id="KAE9122241.1"/>
    </source>
</evidence>
<dbReference type="EMBL" id="QXGC01003834">
    <property type="protein sequence ID" value="KAE9172818.1"/>
    <property type="molecule type" value="Genomic_DNA"/>
</dbReference>
<comment type="caution">
    <text evidence="11">The sequence shown here is derived from an EMBL/GenBank/DDBJ whole genome shotgun (WGS) entry which is preliminary data.</text>
</comment>
<dbReference type="OrthoDB" id="119870at2759"/>
<organism evidence="11 12">
    <name type="scientific">Phytophthora fragariae</name>
    <dbReference type="NCBI Taxonomy" id="53985"/>
    <lineage>
        <taxon>Eukaryota</taxon>
        <taxon>Sar</taxon>
        <taxon>Stramenopiles</taxon>
        <taxon>Oomycota</taxon>
        <taxon>Peronosporomycetes</taxon>
        <taxon>Peronosporales</taxon>
        <taxon>Peronosporaceae</taxon>
        <taxon>Phytophthora</taxon>
    </lineage>
</organism>
<evidence type="ECO:0000313" key="10">
    <source>
        <dbReference type="EMBL" id="KAE9172818.1"/>
    </source>
</evidence>
<proteinExistence type="predicted"/>
<keyword evidence="4" id="KW-0255">Endonuclease</keyword>
<dbReference type="PANTHER" id="PTHR37984:SF5">
    <property type="entry name" value="PROTEIN NYNRIN-LIKE"/>
    <property type="match status" value="1"/>
</dbReference>
<dbReference type="EMBL" id="QXGA01001325">
    <property type="protein sequence ID" value="KAE9122241.1"/>
    <property type="molecule type" value="Genomic_DNA"/>
</dbReference>
<name>A0A6A3WSY0_9STRA</name>
<evidence type="ECO:0000313" key="12">
    <source>
        <dbReference type="Proteomes" id="UP000433483"/>
    </source>
</evidence>
<keyword evidence="3" id="KW-0540">Nuclease</keyword>
<dbReference type="Proteomes" id="UP000476176">
    <property type="component" value="Unassembled WGS sequence"/>
</dbReference>
<accession>A0A6A3WSY0</accession>
<evidence type="ECO:0000256" key="5">
    <source>
        <dbReference type="ARBA" id="ARBA00022801"/>
    </source>
</evidence>
<evidence type="ECO:0000256" key="2">
    <source>
        <dbReference type="ARBA" id="ARBA00022695"/>
    </source>
</evidence>
<keyword evidence="12" id="KW-1185">Reference proteome</keyword>
<evidence type="ECO:0000256" key="6">
    <source>
        <dbReference type="ARBA" id="ARBA00022918"/>
    </source>
</evidence>
<evidence type="ECO:0000313" key="14">
    <source>
        <dbReference type="Proteomes" id="UP000460718"/>
    </source>
</evidence>
<evidence type="ECO:0000313" key="8">
    <source>
        <dbReference type="EMBL" id="KAE8991093.1"/>
    </source>
</evidence>
<keyword evidence="6" id="KW-0695">RNA-directed DNA polymerase</keyword>
<dbReference type="InterPro" id="IPR050951">
    <property type="entry name" value="Retrovirus_Pol_polyprotein"/>
</dbReference>
<keyword evidence="2" id="KW-0548">Nucleotidyltransferase</keyword>
<sequence>MKYALVKFRVHLLVQKPFVIYTDHASLRAATSSPHLSLRMARRLSFFAEYNFTVEYKPEKQNVLADALSRRPDYELAHLAYLETQLYELIGEAYTDDDDLTGLEEALNATDKAVDLTDRQRSRLHRYSEVEGLLYYQVDGGDKTRIVVPNDEDLRHRVLRLMTRRLAVIWGWRRRIRL</sequence>
<dbReference type="PANTHER" id="PTHR37984">
    <property type="entry name" value="PROTEIN CBG26694"/>
    <property type="match status" value="1"/>
</dbReference>
<dbReference type="AlphaFoldDB" id="A0A6A3WSY0"/>
<gene>
    <name evidence="10" type="ORF">PF004_g27161</name>
    <name evidence="11" type="ORF">PF005_g19236</name>
    <name evidence="9" type="ORF">PF006_g17696</name>
    <name evidence="8" type="ORF">PF011_g18079</name>
</gene>
<evidence type="ECO:0000256" key="3">
    <source>
        <dbReference type="ARBA" id="ARBA00022722"/>
    </source>
</evidence>
<keyword evidence="1" id="KW-0808">Transferase</keyword>
<evidence type="ECO:0000313" key="15">
    <source>
        <dbReference type="Proteomes" id="UP000476176"/>
    </source>
</evidence>
<dbReference type="Proteomes" id="UP000460718">
    <property type="component" value="Unassembled WGS sequence"/>
</dbReference>
<dbReference type="EMBL" id="QXGB01001458">
    <property type="protein sequence ID" value="KAE9190484.1"/>
    <property type="molecule type" value="Genomic_DNA"/>
</dbReference>
<keyword evidence="5" id="KW-0378">Hydrolase</keyword>